<feature type="non-terminal residue" evidence="3">
    <location>
        <position position="1"/>
    </location>
</feature>
<dbReference type="EMBL" id="CAJNOQ010008538">
    <property type="protein sequence ID" value="CAF1199711.1"/>
    <property type="molecule type" value="Genomic_DNA"/>
</dbReference>
<sequence>GLRCLRERKLPPSYFLKLYHGQLISSDNDTNEPDPSTTASSTRLQDYRRIRLRRSLQHFLTTGLKPNRRRAKEYNHCIRLTVNEYNY</sequence>
<dbReference type="Proteomes" id="UP000682733">
    <property type="component" value="Unassembled WGS sequence"/>
</dbReference>
<dbReference type="EMBL" id="CAJNOK010006517">
    <property type="protein sequence ID" value="CAF1006295.1"/>
    <property type="molecule type" value="Genomic_DNA"/>
</dbReference>
<dbReference type="Proteomes" id="UP000677228">
    <property type="component" value="Unassembled WGS sequence"/>
</dbReference>
<keyword evidence="6" id="KW-1185">Reference proteome</keyword>
<feature type="compositionally biased region" description="Polar residues" evidence="1">
    <location>
        <begin position="24"/>
        <end position="42"/>
    </location>
</feature>
<dbReference type="EMBL" id="CAJOBA010006526">
    <property type="protein sequence ID" value="CAF3775369.1"/>
    <property type="molecule type" value="Genomic_DNA"/>
</dbReference>
<gene>
    <name evidence="3" type="ORF">GPM918_LOCUS23656</name>
    <name evidence="2" type="ORF">OVA965_LOCUS14814</name>
    <name evidence="5" type="ORF">SRO942_LOCUS23655</name>
    <name evidence="4" type="ORF">TMI583_LOCUS14818</name>
</gene>
<evidence type="ECO:0000313" key="2">
    <source>
        <dbReference type="EMBL" id="CAF1006295.1"/>
    </source>
</evidence>
<dbReference type="Proteomes" id="UP000681722">
    <property type="component" value="Unassembled WGS sequence"/>
</dbReference>
<dbReference type="EMBL" id="CAJOBC010008539">
    <property type="protein sequence ID" value="CAF3964293.1"/>
    <property type="molecule type" value="Genomic_DNA"/>
</dbReference>
<proteinExistence type="predicted"/>
<reference evidence="3" key="1">
    <citation type="submission" date="2021-02" db="EMBL/GenBank/DDBJ databases">
        <authorList>
            <person name="Nowell W R."/>
        </authorList>
    </citation>
    <scope>NUCLEOTIDE SEQUENCE</scope>
</reference>
<evidence type="ECO:0000313" key="5">
    <source>
        <dbReference type="EMBL" id="CAF3964293.1"/>
    </source>
</evidence>
<accession>A0A814WAA5</accession>
<protein>
    <submittedName>
        <fullName evidence="3">Uncharacterized protein</fullName>
    </submittedName>
</protein>
<evidence type="ECO:0000256" key="1">
    <source>
        <dbReference type="SAM" id="MobiDB-lite"/>
    </source>
</evidence>
<dbReference type="AlphaFoldDB" id="A0A814WAA5"/>
<comment type="caution">
    <text evidence="3">The sequence shown here is derived from an EMBL/GenBank/DDBJ whole genome shotgun (WGS) entry which is preliminary data.</text>
</comment>
<evidence type="ECO:0000313" key="3">
    <source>
        <dbReference type="EMBL" id="CAF1199711.1"/>
    </source>
</evidence>
<evidence type="ECO:0000313" key="4">
    <source>
        <dbReference type="EMBL" id="CAF3775369.1"/>
    </source>
</evidence>
<feature type="region of interest" description="Disordered" evidence="1">
    <location>
        <begin position="24"/>
        <end position="44"/>
    </location>
</feature>
<organism evidence="3 6">
    <name type="scientific">Didymodactylos carnosus</name>
    <dbReference type="NCBI Taxonomy" id="1234261"/>
    <lineage>
        <taxon>Eukaryota</taxon>
        <taxon>Metazoa</taxon>
        <taxon>Spiralia</taxon>
        <taxon>Gnathifera</taxon>
        <taxon>Rotifera</taxon>
        <taxon>Eurotatoria</taxon>
        <taxon>Bdelloidea</taxon>
        <taxon>Philodinida</taxon>
        <taxon>Philodinidae</taxon>
        <taxon>Didymodactylos</taxon>
    </lineage>
</organism>
<name>A0A814WAA5_9BILA</name>
<evidence type="ECO:0000313" key="6">
    <source>
        <dbReference type="Proteomes" id="UP000663829"/>
    </source>
</evidence>
<dbReference type="Proteomes" id="UP000663829">
    <property type="component" value="Unassembled WGS sequence"/>
</dbReference>